<keyword evidence="2" id="KW-1185">Reference proteome</keyword>
<dbReference type="Proteomes" id="UP001526426">
    <property type="component" value="Unassembled WGS sequence"/>
</dbReference>
<evidence type="ECO:0008006" key="3">
    <source>
        <dbReference type="Google" id="ProtNLM"/>
    </source>
</evidence>
<reference evidence="1 2" key="1">
    <citation type="submission" date="2021-08" db="EMBL/GenBank/DDBJ databases">
        <title>Draft genome sequence of Spirulina subsalsa with high tolerance to salinity and hype-accumulation of phycocyanin.</title>
        <authorList>
            <person name="Pei H."/>
            <person name="Jiang L."/>
        </authorList>
    </citation>
    <scope>NUCLEOTIDE SEQUENCE [LARGE SCALE GENOMIC DNA]</scope>
    <source>
        <strain evidence="1 2">FACHB-351</strain>
    </source>
</reference>
<evidence type="ECO:0000313" key="2">
    <source>
        <dbReference type="Proteomes" id="UP001526426"/>
    </source>
</evidence>
<dbReference type="RefSeq" id="WP_265266103.1">
    <property type="nucleotide sequence ID" value="NZ_JAIHOM010000116.1"/>
</dbReference>
<organism evidence="1 2">
    <name type="scientific">Spirulina subsalsa FACHB-351</name>
    <dbReference type="NCBI Taxonomy" id="234711"/>
    <lineage>
        <taxon>Bacteria</taxon>
        <taxon>Bacillati</taxon>
        <taxon>Cyanobacteriota</taxon>
        <taxon>Cyanophyceae</taxon>
        <taxon>Spirulinales</taxon>
        <taxon>Spirulinaceae</taxon>
        <taxon>Spirulina</taxon>
    </lineage>
</organism>
<dbReference type="EMBL" id="JAIHOM010000116">
    <property type="protein sequence ID" value="MCW6038202.1"/>
    <property type="molecule type" value="Genomic_DNA"/>
</dbReference>
<proteinExistence type="predicted"/>
<evidence type="ECO:0000313" key="1">
    <source>
        <dbReference type="EMBL" id="MCW6038202.1"/>
    </source>
</evidence>
<gene>
    <name evidence="1" type="ORF">K4A83_18270</name>
</gene>
<comment type="caution">
    <text evidence="1">The sequence shown here is derived from an EMBL/GenBank/DDBJ whole genome shotgun (WGS) entry which is preliminary data.</text>
</comment>
<accession>A0ABT3LAP9</accession>
<sequence length="54" mass="6252">MSRTKPPSNKVLTIRLPEADLSHLEEYCLSKGKTKTEVILEMIRRLKLPARTMQ</sequence>
<protein>
    <recommendedName>
        <fullName evidence="3">CopG family transcriptional regulator</fullName>
    </recommendedName>
</protein>
<name>A0ABT3LAP9_9CYAN</name>